<evidence type="ECO:0000256" key="1">
    <source>
        <dbReference type="SAM" id="MobiDB-lite"/>
    </source>
</evidence>
<protein>
    <submittedName>
        <fullName evidence="3">Uncharacterized protein</fullName>
    </submittedName>
</protein>
<feature type="region of interest" description="Disordered" evidence="1">
    <location>
        <begin position="455"/>
        <end position="484"/>
    </location>
</feature>
<name>A0ABN8NQ21_9CNID</name>
<keyword evidence="2" id="KW-1133">Transmembrane helix</keyword>
<accession>A0ABN8NQ21</accession>
<evidence type="ECO:0000313" key="4">
    <source>
        <dbReference type="Proteomes" id="UP001159405"/>
    </source>
</evidence>
<keyword evidence="4" id="KW-1185">Reference proteome</keyword>
<gene>
    <name evidence="3" type="ORF">PLOB_00024188</name>
</gene>
<evidence type="ECO:0000313" key="3">
    <source>
        <dbReference type="EMBL" id="CAH3116009.1"/>
    </source>
</evidence>
<feature type="compositionally biased region" description="Polar residues" evidence="1">
    <location>
        <begin position="475"/>
        <end position="484"/>
    </location>
</feature>
<feature type="transmembrane region" description="Helical" evidence="2">
    <location>
        <begin position="423"/>
        <end position="446"/>
    </location>
</feature>
<reference evidence="3 4" key="1">
    <citation type="submission" date="2022-05" db="EMBL/GenBank/DDBJ databases">
        <authorList>
            <consortium name="Genoscope - CEA"/>
            <person name="William W."/>
        </authorList>
    </citation>
    <scope>NUCLEOTIDE SEQUENCE [LARGE SCALE GENOMIC DNA]</scope>
</reference>
<proteinExistence type="predicted"/>
<dbReference type="EMBL" id="CALNXK010000029">
    <property type="protein sequence ID" value="CAH3116009.1"/>
    <property type="molecule type" value="Genomic_DNA"/>
</dbReference>
<sequence>MVGMVCPYSTHPLMISSTISALPWWTSYNVSETMRQWLSTTIQEHAKCRLGTRFCALNQKCISSDEACTIHLTNEMLKNMTNTPWCATCESGKYFCPLFMQCINESLKCSYENLFEWQKKNNFSVGPFGMECGENETFCIHNMSCIPNNTECVLPDIKYTASQKKAEIACDAISGQVFCPYTSSCKNTSDCKPAPFANYSEALENDALGGWAHLCQMRNLVCPKVSRAVVKCAEARDRFDCNFCPERHTFCNYTGRCLPHGEHCCPTGKIMCNVTGICLSPERCGGDDKCESTAKGFTVTMVFKGVSFSKVNGSISEFTRNVLQSLWNVTNSSCIRDFLAESGSINVTFTMTPQKGQSTDDLIKTIAKLEAAVKSGDFRVVLPSGEVITADVNSFRATRITPTVPPPTTVATTTESSSNKTTIIIVCSVIGGLLLIVIIILVVYCCMKKKKQQRVSPNSSRAKLQEEVPMKDHPGSNNNTGLVA</sequence>
<dbReference type="Proteomes" id="UP001159405">
    <property type="component" value="Unassembled WGS sequence"/>
</dbReference>
<comment type="caution">
    <text evidence="3">The sequence shown here is derived from an EMBL/GenBank/DDBJ whole genome shotgun (WGS) entry which is preliminary data.</text>
</comment>
<organism evidence="3 4">
    <name type="scientific">Porites lobata</name>
    <dbReference type="NCBI Taxonomy" id="104759"/>
    <lineage>
        <taxon>Eukaryota</taxon>
        <taxon>Metazoa</taxon>
        <taxon>Cnidaria</taxon>
        <taxon>Anthozoa</taxon>
        <taxon>Hexacorallia</taxon>
        <taxon>Scleractinia</taxon>
        <taxon>Fungiina</taxon>
        <taxon>Poritidae</taxon>
        <taxon>Porites</taxon>
    </lineage>
</organism>
<evidence type="ECO:0000256" key="2">
    <source>
        <dbReference type="SAM" id="Phobius"/>
    </source>
</evidence>
<keyword evidence="2" id="KW-0812">Transmembrane</keyword>
<keyword evidence="2" id="KW-0472">Membrane</keyword>
<feature type="compositionally biased region" description="Basic and acidic residues" evidence="1">
    <location>
        <begin position="463"/>
        <end position="474"/>
    </location>
</feature>